<dbReference type="InterPro" id="IPR004465">
    <property type="entry name" value="RNR_NrdI"/>
</dbReference>
<sequence>MKIAYYSVTRQVSRFVKKLTLADDQAVAVTDTLILSEPFILIIPTYEKEILQEVWDFMVENASNCQGIIASGNRNFAELYIYSAKDLSAEFNVPILYDFEFNGTDEDVTAVNSILESY</sequence>
<dbReference type="PANTHER" id="PTHR37297">
    <property type="entry name" value="PROTEIN NRDI"/>
    <property type="match status" value="1"/>
</dbReference>
<gene>
    <name evidence="1" type="ORF">SAMN02746068_00251</name>
</gene>
<dbReference type="SUPFAM" id="SSF52218">
    <property type="entry name" value="Flavoproteins"/>
    <property type="match status" value="1"/>
</dbReference>
<dbReference type="PIRSF" id="PIRSF005087">
    <property type="entry name" value="NrdI"/>
    <property type="match status" value="1"/>
</dbReference>
<reference evidence="1 2" key="1">
    <citation type="submission" date="2016-11" db="EMBL/GenBank/DDBJ databases">
        <authorList>
            <person name="Jaros S."/>
            <person name="Januszkiewicz K."/>
            <person name="Wedrychowicz H."/>
        </authorList>
    </citation>
    <scope>NUCLEOTIDE SEQUENCE [LARGE SCALE GENOMIC DNA]</scope>
    <source>
        <strain evidence="1 2">DSM 22330</strain>
    </source>
</reference>
<protein>
    <submittedName>
        <fullName evidence="1">Protein involved in ribonucleotide reduction</fullName>
    </submittedName>
</protein>
<dbReference type="OrthoDB" id="350535at2"/>
<dbReference type="AlphaFoldDB" id="A0A1K2H478"/>
<dbReference type="PANTHER" id="PTHR37297:SF1">
    <property type="entry name" value="PROTEIN NRDI"/>
    <property type="match status" value="1"/>
</dbReference>
<evidence type="ECO:0000313" key="1">
    <source>
        <dbReference type="EMBL" id="SFZ70560.1"/>
    </source>
</evidence>
<accession>A0A1K2H478</accession>
<dbReference type="STRING" id="1122154.SAMN02746068_00251"/>
<dbReference type="InterPro" id="IPR029039">
    <property type="entry name" value="Flavoprotein-like_sf"/>
</dbReference>
<dbReference type="NCBIfam" id="TIGR00333">
    <property type="entry name" value="nrdI"/>
    <property type="match status" value="1"/>
</dbReference>
<dbReference type="GO" id="GO:0010181">
    <property type="term" value="F:FMN binding"/>
    <property type="evidence" value="ECO:0007669"/>
    <property type="project" value="InterPro"/>
</dbReference>
<dbReference type="Proteomes" id="UP000185655">
    <property type="component" value="Unassembled WGS sequence"/>
</dbReference>
<name>A0A1K2H478_9LACT</name>
<dbReference type="Pfam" id="PF07972">
    <property type="entry name" value="Flavodoxin_NdrI"/>
    <property type="match status" value="1"/>
</dbReference>
<dbReference type="RefSeq" id="WP_031365568.1">
    <property type="nucleotide sequence ID" value="NZ_FPKS01000001.1"/>
</dbReference>
<proteinExistence type="predicted"/>
<dbReference type="Gene3D" id="3.40.50.360">
    <property type="match status" value="1"/>
</dbReference>
<dbReference type="EMBL" id="FPKS01000001">
    <property type="protein sequence ID" value="SFZ70560.1"/>
    <property type="molecule type" value="Genomic_DNA"/>
</dbReference>
<evidence type="ECO:0000313" key="2">
    <source>
        <dbReference type="Proteomes" id="UP000185655"/>
    </source>
</evidence>
<organism evidence="1 2">
    <name type="scientific">Pseudolactococcus chungangensis CAU 28 = DSM 22330</name>
    <dbReference type="NCBI Taxonomy" id="1122154"/>
    <lineage>
        <taxon>Bacteria</taxon>
        <taxon>Bacillati</taxon>
        <taxon>Bacillota</taxon>
        <taxon>Bacilli</taxon>
        <taxon>Lactobacillales</taxon>
        <taxon>Streptococcaceae</taxon>
        <taxon>Pseudolactococcus</taxon>
    </lineage>
</organism>